<feature type="region of interest" description="Disordered" evidence="5">
    <location>
        <begin position="386"/>
        <end position="470"/>
    </location>
</feature>
<dbReference type="GO" id="GO:0032233">
    <property type="term" value="P:positive regulation of actin filament bundle assembly"/>
    <property type="evidence" value="ECO:0007669"/>
    <property type="project" value="TreeGrafter"/>
</dbReference>
<keyword evidence="2" id="KW-0963">Cytoplasm</keyword>
<dbReference type="GO" id="GO:0015629">
    <property type="term" value="C:actin cytoskeleton"/>
    <property type="evidence" value="ECO:0007669"/>
    <property type="project" value="TreeGrafter"/>
</dbReference>
<feature type="region of interest" description="Disordered" evidence="5">
    <location>
        <begin position="646"/>
        <end position="720"/>
    </location>
</feature>
<dbReference type="Pfam" id="PF00595">
    <property type="entry name" value="PDZ"/>
    <property type="match status" value="1"/>
</dbReference>
<feature type="region of interest" description="Disordered" evidence="5">
    <location>
        <begin position="253"/>
        <end position="272"/>
    </location>
</feature>
<dbReference type="Gene3D" id="2.30.42.10">
    <property type="match status" value="1"/>
</dbReference>
<reference evidence="7 8" key="1">
    <citation type="submission" date="2021-06" db="EMBL/GenBank/DDBJ databases">
        <authorList>
            <person name="Palmer J.M."/>
        </authorList>
    </citation>
    <scope>NUCLEOTIDE SEQUENCE [LARGE SCALE GENOMIC DNA]</scope>
    <source>
        <strain evidence="7 8">MEX-2019</strain>
        <tissue evidence="7">Muscle</tissue>
    </source>
</reference>
<feature type="domain" description="PDZ" evidence="6">
    <location>
        <begin position="6"/>
        <end position="89"/>
    </location>
</feature>
<comment type="subcellular location">
    <subcellularLocation>
        <location evidence="1">Cytoplasm</location>
    </subcellularLocation>
</comment>
<dbReference type="AlphaFoldDB" id="A0AAV9R9I3"/>
<name>A0AAV9R9I3_9TELE</name>
<feature type="compositionally biased region" description="Basic and acidic residues" evidence="5">
    <location>
        <begin position="335"/>
        <end position="344"/>
    </location>
</feature>
<feature type="compositionally biased region" description="Polar residues" evidence="5">
    <location>
        <begin position="673"/>
        <end position="682"/>
    </location>
</feature>
<dbReference type="GO" id="GO:0003779">
    <property type="term" value="F:actin binding"/>
    <property type="evidence" value="ECO:0007669"/>
    <property type="project" value="TreeGrafter"/>
</dbReference>
<feature type="compositionally biased region" description="Acidic residues" evidence="5">
    <location>
        <begin position="392"/>
        <end position="406"/>
    </location>
</feature>
<feature type="compositionally biased region" description="Polar residues" evidence="5">
    <location>
        <begin position="417"/>
        <end position="426"/>
    </location>
</feature>
<dbReference type="EMBL" id="JAHHUM010002202">
    <property type="protein sequence ID" value="KAK5605601.1"/>
    <property type="molecule type" value="Genomic_DNA"/>
</dbReference>
<evidence type="ECO:0000256" key="1">
    <source>
        <dbReference type="ARBA" id="ARBA00004496"/>
    </source>
</evidence>
<evidence type="ECO:0000256" key="3">
    <source>
        <dbReference type="ARBA" id="ARBA00022553"/>
    </source>
</evidence>
<comment type="similarity">
    <text evidence="4">Belongs to the synaptopodin family.</text>
</comment>
<feature type="compositionally biased region" description="Acidic residues" evidence="5">
    <location>
        <begin position="307"/>
        <end position="319"/>
    </location>
</feature>
<feature type="region of interest" description="Disordered" evidence="5">
    <location>
        <begin position="780"/>
        <end position="810"/>
    </location>
</feature>
<comment type="caution">
    <text evidence="7">The sequence shown here is derived from an EMBL/GenBank/DDBJ whole genome shotgun (WGS) entry which is preliminary data.</text>
</comment>
<evidence type="ECO:0000256" key="4">
    <source>
        <dbReference type="ARBA" id="ARBA00038161"/>
    </source>
</evidence>
<accession>A0AAV9R9I3</accession>
<feature type="compositionally biased region" description="Low complexity" evidence="5">
    <location>
        <begin position="693"/>
        <end position="713"/>
    </location>
</feature>
<organism evidence="7 8">
    <name type="scientific">Crenichthys baileyi</name>
    <name type="common">White River springfish</name>
    <dbReference type="NCBI Taxonomy" id="28760"/>
    <lineage>
        <taxon>Eukaryota</taxon>
        <taxon>Metazoa</taxon>
        <taxon>Chordata</taxon>
        <taxon>Craniata</taxon>
        <taxon>Vertebrata</taxon>
        <taxon>Euteleostomi</taxon>
        <taxon>Actinopterygii</taxon>
        <taxon>Neopterygii</taxon>
        <taxon>Teleostei</taxon>
        <taxon>Neoteleostei</taxon>
        <taxon>Acanthomorphata</taxon>
        <taxon>Ovalentaria</taxon>
        <taxon>Atherinomorphae</taxon>
        <taxon>Cyprinodontiformes</taxon>
        <taxon>Goodeidae</taxon>
        <taxon>Crenichthys</taxon>
    </lineage>
</organism>
<dbReference type="PANTHER" id="PTHR24217">
    <property type="entry name" value="PUTATIVE-RELATED"/>
    <property type="match status" value="1"/>
</dbReference>
<dbReference type="SMART" id="SM00228">
    <property type="entry name" value="PDZ"/>
    <property type="match status" value="1"/>
</dbReference>
<protein>
    <recommendedName>
        <fullName evidence="6">PDZ domain-containing protein</fullName>
    </recommendedName>
</protein>
<gene>
    <name evidence="7" type="ORF">CRENBAI_009483</name>
</gene>
<evidence type="ECO:0000256" key="5">
    <source>
        <dbReference type="SAM" id="MobiDB-lite"/>
    </source>
</evidence>
<dbReference type="PANTHER" id="PTHR24217:SF9">
    <property type="entry name" value="SYNAPTOPODIN-2"/>
    <property type="match status" value="1"/>
</dbReference>
<evidence type="ECO:0000313" key="7">
    <source>
        <dbReference type="EMBL" id="KAK5605601.1"/>
    </source>
</evidence>
<feature type="compositionally biased region" description="Low complexity" evidence="5">
    <location>
        <begin position="563"/>
        <end position="581"/>
    </location>
</feature>
<feature type="region of interest" description="Disordered" evidence="5">
    <location>
        <begin position="306"/>
        <end position="344"/>
    </location>
</feature>
<dbReference type="PROSITE" id="PS50106">
    <property type="entry name" value="PDZ"/>
    <property type="match status" value="1"/>
</dbReference>
<dbReference type="InterPro" id="IPR001478">
    <property type="entry name" value="PDZ"/>
</dbReference>
<feature type="region of interest" description="Disordered" evidence="5">
    <location>
        <begin position="508"/>
        <end position="621"/>
    </location>
</feature>
<evidence type="ECO:0000259" key="6">
    <source>
        <dbReference type="PROSITE" id="PS50106"/>
    </source>
</evidence>
<sequence>MGTGDYVCVTLRGGAPWGFTLKEGEGDIYRPLLASQVEDGSHACLAGVQEGDEVVSINGEPCGDLTLLRALALIETSSTSLQLLLKRFNFIPTEDNESEGIYLGEGVSSDENLKTTTLHIISPKSEIPREVYISDPQGKVLHRELDSDTEAPHGGNLSDDLGGHELVFKSKKDVQQCFSPGEFVELQVSLSEQSLDDRGYTSLGSARGFKGDFSTIETVRTTSSHHVPCPVREPLRQHGVVVNAPSVEVTLKLPDASGTGRGTLSVGGPTVIEDVGSQSEKEEGGDLCQPAPGSFTVSFEISSDEATLAEDQEDSDSEGDQEKPNKHRAKHARLRRNESLSEKQVKEAKSKCKRIALLLSAAPPNPHNKGVLMFKKHRQRAKKYTLVSYGTGEDEPEFSDEEDEVNGDDKQEIPAASGTNQESVGQGEQIASRDERISTPAIRTGLLLDSRRKNTSKPMFTFKEAPKVSPNPALLNLLNRSDKKGFESGPEEDYLSLGAEACNFLQSQRLKPKIPPPVAPKPVINPNSPPWSAQIEAANQGMPQCAENSLSTPAAAPTTEMVPASELEPTPAPATEPSTLPNPEETTADPPTAEQHSWTLPESESQQQPPQVIPQEAHAFEMPVIRGKGADMFAKRQSRMEKFVVDSETVEANKASRSTSPAVSLPNEWKYTPNATGRSYSLSPPARVQFTGRNSASASSSPKPPTRTSTNPPVRQASRLDKALKPLTPWEAASRHPLGLVDEAFAFQDLQQSLASNVHLAARRKILPEPPVEWKERVSYSAQHKPGSQSWSQSRNQGQAPIPSFISPSRSPASSLVSLLSYRSLPRQWQPQKNVVEANQRASVSSSERPAYMSAYTSNTLSWRR</sequence>
<feature type="compositionally biased region" description="Low complexity" evidence="5">
    <location>
        <begin position="601"/>
        <end position="616"/>
    </location>
</feature>
<keyword evidence="8" id="KW-1185">Reference proteome</keyword>
<evidence type="ECO:0000256" key="2">
    <source>
        <dbReference type="ARBA" id="ARBA00022490"/>
    </source>
</evidence>
<feature type="compositionally biased region" description="Basic residues" evidence="5">
    <location>
        <begin position="325"/>
        <end position="334"/>
    </location>
</feature>
<keyword evidence="3" id="KW-0597">Phosphoprotein</keyword>
<dbReference type="InterPro" id="IPR051976">
    <property type="entry name" value="Synaptopodin_domain"/>
</dbReference>
<dbReference type="Proteomes" id="UP001311232">
    <property type="component" value="Unassembled WGS sequence"/>
</dbReference>
<dbReference type="SUPFAM" id="SSF50156">
    <property type="entry name" value="PDZ domain-like"/>
    <property type="match status" value="1"/>
</dbReference>
<dbReference type="InterPro" id="IPR036034">
    <property type="entry name" value="PDZ_sf"/>
</dbReference>
<evidence type="ECO:0000313" key="8">
    <source>
        <dbReference type="Proteomes" id="UP001311232"/>
    </source>
</evidence>
<dbReference type="GO" id="GO:0030018">
    <property type="term" value="C:Z disc"/>
    <property type="evidence" value="ECO:0007669"/>
    <property type="project" value="TreeGrafter"/>
</dbReference>
<feature type="compositionally biased region" description="Polar residues" evidence="5">
    <location>
        <begin position="780"/>
        <end position="799"/>
    </location>
</feature>
<dbReference type="GO" id="GO:0005634">
    <property type="term" value="C:nucleus"/>
    <property type="evidence" value="ECO:0007669"/>
    <property type="project" value="TreeGrafter"/>
</dbReference>
<proteinExistence type="inferred from homology"/>